<dbReference type="PANTHER" id="PTHR48111">
    <property type="entry name" value="REGULATOR OF RPOS"/>
    <property type="match status" value="1"/>
</dbReference>
<dbReference type="GO" id="GO:0005829">
    <property type="term" value="C:cytosol"/>
    <property type="evidence" value="ECO:0007669"/>
    <property type="project" value="TreeGrafter"/>
</dbReference>
<feature type="domain" description="HTH LytTR-type" evidence="4">
    <location>
        <begin position="145"/>
        <end position="248"/>
    </location>
</feature>
<proteinExistence type="predicted"/>
<gene>
    <name evidence="5" type="ORF">DUE52_20295</name>
</gene>
<evidence type="ECO:0000259" key="4">
    <source>
        <dbReference type="PROSITE" id="PS50930"/>
    </source>
</evidence>
<dbReference type="SUPFAM" id="SSF52172">
    <property type="entry name" value="CheY-like"/>
    <property type="match status" value="1"/>
</dbReference>
<dbReference type="InterPro" id="IPR001789">
    <property type="entry name" value="Sig_transdc_resp-reg_receiver"/>
</dbReference>
<evidence type="ECO:0000313" key="5">
    <source>
        <dbReference type="EMBL" id="RCR67742.1"/>
    </source>
</evidence>
<dbReference type="Proteomes" id="UP000253383">
    <property type="component" value="Unassembled WGS sequence"/>
</dbReference>
<dbReference type="SMART" id="SM00850">
    <property type="entry name" value="LytTR"/>
    <property type="match status" value="1"/>
</dbReference>
<dbReference type="GO" id="GO:0006355">
    <property type="term" value="P:regulation of DNA-templated transcription"/>
    <property type="evidence" value="ECO:0007669"/>
    <property type="project" value="TreeGrafter"/>
</dbReference>
<keyword evidence="2" id="KW-0597">Phosphoprotein</keyword>
<dbReference type="Pfam" id="PF04397">
    <property type="entry name" value="LytTR"/>
    <property type="match status" value="1"/>
</dbReference>
<evidence type="ECO:0000313" key="6">
    <source>
        <dbReference type="Proteomes" id="UP000253383"/>
    </source>
</evidence>
<dbReference type="Pfam" id="PF00072">
    <property type="entry name" value="Response_reg"/>
    <property type="match status" value="1"/>
</dbReference>
<reference evidence="5 6" key="1">
    <citation type="submission" date="2018-07" db="EMBL/GenBank/DDBJ databases">
        <title>Genome analysis of Larkinella rosea.</title>
        <authorList>
            <person name="Zhou Z."/>
            <person name="Wang G."/>
        </authorList>
    </citation>
    <scope>NUCLEOTIDE SEQUENCE [LARGE SCALE GENOMIC DNA]</scope>
    <source>
        <strain evidence="6">zzj9</strain>
    </source>
</reference>
<dbReference type="PANTHER" id="PTHR48111:SF69">
    <property type="entry name" value="RESPONSE REGULATOR RECEIVER"/>
    <property type="match status" value="1"/>
</dbReference>
<dbReference type="GO" id="GO:0000976">
    <property type="term" value="F:transcription cis-regulatory region binding"/>
    <property type="evidence" value="ECO:0007669"/>
    <property type="project" value="TreeGrafter"/>
</dbReference>
<evidence type="ECO:0000259" key="3">
    <source>
        <dbReference type="PROSITE" id="PS50110"/>
    </source>
</evidence>
<dbReference type="SMART" id="SM00448">
    <property type="entry name" value="REC"/>
    <property type="match status" value="1"/>
</dbReference>
<dbReference type="Gene3D" id="2.40.50.1020">
    <property type="entry name" value="LytTr DNA-binding domain"/>
    <property type="match status" value="1"/>
</dbReference>
<keyword evidence="1 5" id="KW-0238">DNA-binding</keyword>
<dbReference type="GO" id="GO:0000156">
    <property type="term" value="F:phosphorelay response regulator activity"/>
    <property type="evidence" value="ECO:0007669"/>
    <property type="project" value="TreeGrafter"/>
</dbReference>
<protein>
    <submittedName>
        <fullName evidence="5">DNA-binding response regulator</fullName>
    </submittedName>
</protein>
<dbReference type="EMBL" id="QOWE01000017">
    <property type="protein sequence ID" value="RCR67742.1"/>
    <property type="molecule type" value="Genomic_DNA"/>
</dbReference>
<accession>A0A368JJP1</accession>
<dbReference type="RefSeq" id="WP_114407873.1">
    <property type="nucleotide sequence ID" value="NZ_QOWE01000017.1"/>
</dbReference>
<evidence type="ECO:0000256" key="2">
    <source>
        <dbReference type="PROSITE-ProRule" id="PRU00169"/>
    </source>
</evidence>
<dbReference type="PROSITE" id="PS50930">
    <property type="entry name" value="HTH_LYTTR"/>
    <property type="match status" value="1"/>
</dbReference>
<keyword evidence="6" id="KW-1185">Reference proteome</keyword>
<sequence length="249" mass="28364">MIKAIVVDDEADGRAAIAMALARYCPEVFIAESCETPEAGVRAIHAHKPDLVFLDIQMPRMSGFDVLQKLSPITFEVVFVSAYDRYAIQAIKFSALDYLLKPLDVDELIQAVRKVEERLRLKNNPFGYQSVLHNLQFRDGKIKRLAVPALDGISFFDTDSIIFCRADGSYTTLYMRNKQQVVVAKKLKDFETLLAESDFCRVHHSALINVRHVQKYVKGEGGYVILSEGHHIDVSRRKKEDFLRLMDLI</sequence>
<feature type="modified residue" description="4-aspartylphosphate" evidence="2">
    <location>
        <position position="55"/>
    </location>
</feature>
<dbReference type="InterPro" id="IPR007492">
    <property type="entry name" value="LytTR_DNA-bd_dom"/>
</dbReference>
<dbReference type="OrthoDB" id="1646880at2"/>
<dbReference type="InterPro" id="IPR039420">
    <property type="entry name" value="WalR-like"/>
</dbReference>
<dbReference type="GO" id="GO:0032993">
    <property type="term" value="C:protein-DNA complex"/>
    <property type="evidence" value="ECO:0007669"/>
    <property type="project" value="TreeGrafter"/>
</dbReference>
<feature type="domain" description="Response regulatory" evidence="3">
    <location>
        <begin position="3"/>
        <end position="116"/>
    </location>
</feature>
<organism evidence="5 6">
    <name type="scientific">Larkinella punicea</name>
    <dbReference type="NCBI Taxonomy" id="2315727"/>
    <lineage>
        <taxon>Bacteria</taxon>
        <taxon>Pseudomonadati</taxon>
        <taxon>Bacteroidota</taxon>
        <taxon>Cytophagia</taxon>
        <taxon>Cytophagales</taxon>
        <taxon>Spirosomataceae</taxon>
        <taxon>Larkinella</taxon>
    </lineage>
</organism>
<dbReference type="AlphaFoldDB" id="A0A368JJP1"/>
<evidence type="ECO:0000256" key="1">
    <source>
        <dbReference type="ARBA" id="ARBA00023125"/>
    </source>
</evidence>
<dbReference type="InterPro" id="IPR011006">
    <property type="entry name" value="CheY-like_superfamily"/>
</dbReference>
<name>A0A368JJP1_9BACT</name>
<dbReference type="Gene3D" id="3.40.50.2300">
    <property type="match status" value="1"/>
</dbReference>
<dbReference type="PROSITE" id="PS50110">
    <property type="entry name" value="RESPONSE_REGULATORY"/>
    <property type="match status" value="1"/>
</dbReference>
<comment type="caution">
    <text evidence="5">The sequence shown here is derived from an EMBL/GenBank/DDBJ whole genome shotgun (WGS) entry which is preliminary data.</text>
</comment>